<dbReference type="PROSITE" id="PS50940">
    <property type="entry name" value="CHIT_BIND_II"/>
    <property type="match status" value="1"/>
</dbReference>
<dbReference type="InterPro" id="IPR036508">
    <property type="entry name" value="Chitin-bd_dom_sf"/>
</dbReference>
<dbReference type="Gene3D" id="2.170.140.10">
    <property type="entry name" value="Chitin binding domain"/>
    <property type="match status" value="3"/>
</dbReference>
<evidence type="ECO:0000259" key="6">
    <source>
        <dbReference type="PROSITE" id="PS50940"/>
    </source>
</evidence>
<protein>
    <recommendedName>
        <fullName evidence="6">Chitin-binding type-2 domain-containing protein</fullName>
    </recommendedName>
</protein>
<evidence type="ECO:0000313" key="7">
    <source>
        <dbReference type="EMBL" id="CAD7625339.1"/>
    </source>
</evidence>
<sequence>MHINYNYNAVNIDGYGQRNSLPVDCNRDGVFGEPGELGYTECVDGIAEFHSCGIAGGDENNHWIYDGERCVDPKYECPEFEGTFRHNNSHRLYYKCQQRTPTKHYCADNEVFDGLVCIRVVRGQVTSGSHLTQAFNCARDGTFADPESKTHYVVCEEGEANVFRCPHVHVENDKDRQWYEVFTRHKCVTPWECPEINGTYKLSRAGRVHFRCVDGIPYEHICPVGTVFEHNHCKPLFPAPQPRPHGYHCPNDGTFHDPETRHGYIVCHRGHPTHHACPGGLVFDGRTCVTVRHPVRPHTFICPNDGRFVDPESGRGYYVCLGGLASHYTCPEATLFDGTSCVSDHPFQCPASNGLFVNPRNHSEYYQCFYGRPQLRHCPRGSLFLGNQCVHRGAHHNEPIIDDRHDQHHHRDDRYKVLIRERDLVKFEFNNYIITDRFDSVAWKWNREIVSKK</sequence>
<dbReference type="EMBL" id="CAJPIZ010002984">
    <property type="protein sequence ID" value="CAG2105769.1"/>
    <property type="molecule type" value="Genomic_DNA"/>
</dbReference>
<dbReference type="PANTHER" id="PTHR23301:SF0">
    <property type="entry name" value="CHITIN-BINDING TYPE-2 DOMAIN-CONTAINING PROTEIN-RELATED"/>
    <property type="match status" value="1"/>
</dbReference>
<reference evidence="7" key="1">
    <citation type="submission" date="2020-11" db="EMBL/GenBank/DDBJ databases">
        <authorList>
            <person name="Tran Van P."/>
        </authorList>
    </citation>
    <scope>NUCLEOTIDE SEQUENCE</scope>
</reference>
<gene>
    <name evidence="7" type="ORF">OSB1V03_LOCUS5774</name>
</gene>
<evidence type="ECO:0000256" key="2">
    <source>
        <dbReference type="ARBA" id="ARBA00022729"/>
    </source>
</evidence>
<dbReference type="InterPro" id="IPR051940">
    <property type="entry name" value="Chitin_bind-dev_reg"/>
</dbReference>
<keyword evidence="5" id="KW-0325">Glycoprotein</keyword>
<keyword evidence="2" id="KW-0732">Signal</keyword>
<dbReference type="Pfam" id="PF01607">
    <property type="entry name" value="CBM_14"/>
    <property type="match status" value="3"/>
</dbReference>
<dbReference type="InterPro" id="IPR002557">
    <property type="entry name" value="Chitin-bd_dom"/>
</dbReference>
<evidence type="ECO:0000256" key="3">
    <source>
        <dbReference type="ARBA" id="ARBA00022737"/>
    </source>
</evidence>
<keyword evidence="1" id="KW-0147">Chitin-binding</keyword>
<keyword evidence="8" id="KW-1185">Reference proteome</keyword>
<dbReference type="Proteomes" id="UP000759131">
    <property type="component" value="Unassembled WGS sequence"/>
</dbReference>
<dbReference type="AlphaFoldDB" id="A0A7R9PY67"/>
<dbReference type="GO" id="GO:0008061">
    <property type="term" value="F:chitin binding"/>
    <property type="evidence" value="ECO:0007669"/>
    <property type="project" value="UniProtKB-KW"/>
</dbReference>
<dbReference type="OrthoDB" id="439917at2759"/>
<dbReference type="SUPFAM" id="SSF57625">
    <property type="entry name" value="Invertebrate chitin-binding proteins"/>
    <property type="match status" value="3"/>
</dbReference>
<keyword evidence="4" id="KW-1015">Disulfide bond</keyword>
<accession>A0A7R9PY67</accession>
<evidence type="ECO:0000313" key="8">
    <source>
        <dbReference type="Proteomes" id="UP000759131"/>
    </source>
</evidence>
<organism evidence="7">
    <name type="scientific">Medioppia subpectinata</name>
    <dbReference type="NCBI Taxonomy" id="1979941"/>
    <lineage>
        <taxon>Eukaryota</taxon>
        <taxon>Metazoa</taxon>
        <taxon>Ecdysozoa</taxon>
        <taxon>Arthropoda</taxon>
        <taxon>Chelicerata</taxon>
        <taxon>Arachnida</taxon>
        <taxon>Acari</taxon>
        <taxon>Acariformes</taxon>
        <taxon>Sarcoptiformes</taxon>
        <taxon>Oribatida</taxon>
        <taxon>Brachypylina</taxon>
        <taxon>Oppioidea</taxon>
        <taxon>Oppiidae</taxon>
        <taxon>Medioppia</taxon>
    </lineage>
</organism>
<evidence type="ECO:0000256" key="1">
    <source>
        <dbReference type="ARBA" id="ARBA00022669"/>
    </source>
</evidence>
<dbReference type="EMBL" id="OC857559">
    <property type="protein sequence ID" value="CAD7625339.1"/>
    <property type="molecule type" value="Genomic_DNA"/>
</dbReference>
<evidence type="ECO:0000256" key="4">
    <source>
        <dbReference type="ARBA" id="ARBA00023157"/>
    </source>
</evidence>
<keyword evidence="3" id="KW-0677">Repeat</keyword>
<feature type="domain" description="Chitin-binding type-2" evidence="6">
    <location>
        <begin position="299"/>
        <end position="351"/>
    </location>
</feature>
<dbReference type="SMART" id="SM00494">
    <property type="entry name" value="ChtBD2"/>
    <property type="match status" value="5"/>
</dbReference>
<dbReference type="PANTHER" id="PTHR23301">
    <property type="entry name" value="CHITIN BINDING PERITROPHIN-A"/>
    <property type="match status" value="1"/>
</dbReference>
<proteinExistence type="predicted"/>
<evidence type="ECO:0000256" key="5">
    <source>
        <dbReference type="ARBA" id="ARBA00023180"/>
    </source>
</evidence>
<name>A0A7R9PY67_9ACAR</name>
<dbReference type="GO" id="GO:0005576">
    <property type="term" value="C:extracellular region"/>
    <property type="evidence" value="ECO:0007669"/>
    <property type="project" value="InterPro"/>
</dbReference>